<accession>A0A6J4THK6</accession>
<dbReference type="AlphaFoldDB" id="A0A6J4THK6"/>
<feature type="non-terminal residue" evidence="2">
    <location>
        <position position="1"/>
    </location>
</feature>
<organism evidence="2">
    <name type="scientific">uncultured Sphingomonas sp</name>
    <dbReference type="NCBI Taxonomy" id="158754"/>
    <lineage>
        <taxon>Bacteria</taxon>
        <taxon>Pseudomonadati</taxon>
        <taxon>Pseudomonadota</taxon>
        <taxon>Alphaproteobacteria</taxon>
        <taxon>Sphingomonadales</taxon>
        <taxon>Sphingomonadaceae</taxon>
        <taxon>Sphingomonas</taxon>
        <taxon>environmental samples</taxon>
    </lineage>
</organism>
<reference evidence="2" key="1">
    <citation type="submission" date="2020-02" db="EMBL/GenBank/DDBJ databases">
        <authorList>
            <person name="Meier V. D."/>
        </authorList>
    </citation>
    <scope>NUCLEOTIDE SEQUENCE</scope>
    <source>
        <strain evidence="2">AVDCRST_MAG31</strain>
    </source>
</reference>
<feature type="compositionally biased region" description="Basic and acidic residues" evidence="1">
    <location>
        <begin position="78"/>
        <end position="87"/>
    </location>
</feature>
<feature type="compositionally biased region" description="Basic residues" evidence="1">
    <location>
        <begin position="157"/>
        <end position="167"/>
    </location>
</feature>
<feature type="compositionally biased region" description="Basic residues" evidence="1">
    <location>
        <begin position="64"/>
        <end position="74"/>
    </location>
</feature>
<dbReference type="EC" id="2.7.1.71" evidence="2"/>
<feature type="compositionally biased region" description="Basic residues" evidence="1">
    <location>
        <begin position="111"/>
        <end position="124"/>
    </location>
</feature>
<keyword evidence="2" id="KW-0808">Transferase</keyword>
<dbReference type="GO" id="GO:0004765">
    <property type="term" value="F:shikimate kinase activity"/>
    <property type="evidence" value="ECO:0007669"/>
    <property type="project" value="UniProtKB-EC"/>
</dbReference>
<proteinExistence type="predicted"/>
<gene>
    <name evidence="2" type="ORF">AVDCRST_MAG31-1738</name>
</gene>
<name>A0A6J4THK6_9SPHN</name>
<dbReference type="EMBL" id="CADCWA010000133">
    <property type="protein sequence ID" value="CAA9523454.1"/>
    <property type="molecule type" value="Genomic_DNA"/>
</dbReference>
<evidence type="ECO:0000313" key="2">
    <source>
        <dbReference type="EMBL" id="CAA9523454.1"/>
    </source>
</evidence>
<sequence>ERKRRGAAGRAARPAGGAGRADGCRQVHGGPPPRAPAAAAVRGQRRGDRGRGRPLRGRGVPALRRGRVPRRRAAAGRAADRRRSAGDRHRRRRLRQRTNPAAAQRQGDHRVARRAGRSAGRAHRAAAGNPAHAGRRRARGDPPAADRRARAQICRSAHPHPQQRRQPRPGGRGDRRRAPGASRKPM</sequence>
<evidence type="ECO:0000256" key="1">
    <source>
        <dbReference type="SAM" id="MobiDB-lite"/>
    </source>
</evidence>
<feature type="region of interest" description="Disordered" evidence="1">
    <location>
        <begin position="1"/>
        <end position="186"/>
    </location>
</feature>
<protein>
    <submittedName>
        <fullName evidence="2">Shikimate kinase I</fullName>
        <ecNumber evidence="2">2.7.1.71</ecNumber>
    </submittedName>
</protein>
<feature type="non-terminal residue" evidence="2">
    <location>
        <position position="186"/>
    </location>
</feature>
<keyword evidence="2" id="KW-0418">Kinase</keyword>